<evidence type="ECO:0000313" key="2">
    <source>
        <dbReference type="WBParaSite" id="JU765_v2.g11402.t1"/>
    </source>
</evidence>
<sequence length="1063" mass="121708">MSGERWKVQKLIEIEANIQKKWEEKKIFEQDYQEELKDAPHYLVTFPFPYMNGRLHLGHTFSLSKCEFAARFNRMDGKRVLFPFAFHCTGMPIKACADKLAREIELYGYPPQFPAKTEEVVETKEEAAEDLIRDKTKAKKTKAMQKSGGSKYQWHIMQSLGLSDEEIKKFADPMYWLSYFPPHCKDDCQLMGLSVDWRRSFITTDANPYFDSFVRWQFRILKAANYIEFGKRYTIYSPADGQPCMDHDRTSGEGVGPQEYTLIKLQVLEPKPKILANVKKPVFLVAATLRPETMYGQTNCYLHPDIKYSAFYIGEDEKEIFVATARAARNMSYQDMTKEYGVVKFVPGLESFNGSELLGAALKAPLTSYEKVYALPMLTIKADKGTGVVTSVPSDAPDDLAALNDLKKKKPLREKYGITDEMVLNFEPIPIIDIPEMGNLAAVLISEKLKITSQNDKDKLEEAKKQVYLKGFYNGTMLVGNHKGKSTAEAKKLIETEMIASGEAAKYVEPEKTIISRSGDECVVALCDQWYLKYGDTEWKEKTRVGLSKMHTYFDEVRTNLERTIETLHEYACSRSYGLGTKLPWDEQYLIESLSDSTIYNAYYTISHLLQGSFDGKVVGPLGIKAEQMNDAVWDYIFRLKPYDKTAMSGIEESKLIKLKNEFEYWYPVSMRSSGKDLVTNHLTYMIFNHVAVWPDRPEMWPLSFRANGHLLLNNEKMSKSTGNFMTLTEAVKQFSADGMRLTLADAGDGLEDANYLVDNAESRCVKLYTMLEWTTQILLDIDAGKLRTSEEDTLPDKLFKNKMAHLIRTAYEHYQNTMYHEAVVAGYFELSKLLDSYRELCGGEKNMRADLVKEYLHNQVLVLAPVCPHICEELWSRLGNTTSIVNEKWPVVDEVDTILLNVHRHVEKVVYNFRARLNEYLNPKKGQKPEQPQKMVIQVVKKYPAWKHEALLLLNQTYQANNGEFPDNKELVKVIMANPECKKANKKVMPFVNDIKKNVENAGEIAMSLTPFVDEESVYLQLKDYLSSTMKIAEVDVNFVDDSTDQGLLDRVSPMEPGIAFF</sequence>
<reference evidence="2" key="1">
    <citation type="submission" date="2022-11" db="UniProtKB">
        <authorList>
            <consortium name="WormBaseParasite"/>
        </authorList>
    </citation>
    <scope>IDENTIFICATION</scope>
</reference>
<name>A0AC34PZF6_9BILA</name>
<dbReference type="Proteomes" id="UP000887576">
    <property type="component" value="Unplaced"/>
</dbReference>
<accession>A0AC34PZF6</accession>
<proteinExistence type="predicted"/>
<dbReference type="WBParaSite" id="JU765_v2.g11402.t1">
    <property type="protein sequence ID" value="JU765_v2.g11402.t1"/>
    <property type="gene ID" value="JU765_v2.g11402"/>
</dbReference>
<organism evidence="1 2">
    <name type="scientific">Panagrolaimus sp. JU765</name>
    <dbReference type="NCBI Taxonomy" id="591449"/>
    <lineage>
        <taxon>Eukaryota</taxon>
        <taxon>Metazoa</taxon>
        <taxon>Ecdysozoa</taxon>
        <taxon>Nematoda</taxon>
        <taxon>Chromadorea</taxon>
        <taxon>Rhabditida</taxon>
        <taxon>Tylenchina</taxon>
        <taxon>Panagrolaimomorpha</taxon>
        <taxon>Panagrolaimoidea</taxon>
        <taxon>Panagrolaimidae</taxon>
        <taxon>Panagrolaimus</taxon>
    </lineage>
</organism>
<evidence type="ECO:0000313" key="1">
    <source>
        <dbReference type="Proteomes" id="UP000887576"/>
    </source>
</evidence>
<protein>
    <submittedName>
        <fullName evidence="2">Leucine--tRNA ligase</fullName>
    </submittedName>
</protein>